<protein>
    <submittedName>
        <fullName evidence="2">Fic family protein</fullName>
    </submittedName>
</protein>
<dbReference type="InterPro" id="IPR003812">
    <property type="entry name" value="Fido"/>
</dbReference>
<reference evidence="2 3" key="1">
    <citation type="submission" date="2020-03" db="EMBL/GenBank/DDBJ databases">
        <title>Genomic Encyclopedia of Type Strains, Phase IV (KMG-IV): sequencing the most valuable type-strain genomes for metagenomic binning, comparative biology and taxonomic classification.</title>
        <authorList>
            <person name="Goeker M."/>
        </authorList>
    </citation>
    <scope>NUCLEOTIDE SEQUENCE [LARGE SCALE GENOMIC DNA]</scope>
    <source>
        <strain evidence="2 3">DSM 102865</strain>
    </source>
</reference>
<dbReference type="RefSeq" id="WP_167275269.1">
    <property type="nucleotide sequence ID" value="NZ_JAASQJ010000005.1"/>
</dbReference>
<accession>A0ABX0UR60</accession>
<dbReference type="Pfam" id="PF02661">
    <property type="entry name" value="Fic"/>
    <property type="match status" value="1"/>
</dbReference>
<keyword evidence="3" id="KW-1185">Reference proteome</keyword>
<dbReference type="PANTHER" id="PTHR13504">
    <property type="entry name" value="FIDO DOMAIN-CONTAINING PROTEIN DDB_G0283145"/>
    <property type="match status" value="1"/>
</dbReference>
<sequence length="264" mass="30745">MEKSKLKILNQDLLSLYLANVPLGLAEAFEGLHEAETSTERFSFYTSVSAMASSKIEGEPMEIDSYIKHKMLNTEYLEDLVQKPNDLYEAYIFAQKNALSEKNFLEAHHILTTHLLPEKKRGVCRKGNMVVMEHKTFRIQYEAALGTEVKSLFNDLWRDIEYLEKQAHSIEQIFYYGSLIHLTFVNIHPFEDGNGRAGRLLEKWFLAEMLGEKAWFVQSELYYYQNVNQYYLNLNRLGMFYEQLDYSKALPFLLMLPQAACSTS</sequence>
<comment type="caution">
    <text evidence="2">The sequence shown here is derived from an EMBL/GenBank/DDBJ whole genome shotgun (WGS) entry which is preliminary data.</text>
</comment>
<dbReference type="Gene3D" id="1.10.3290.10">
    <property type="entry name" value="Fido-like domain"/>
    <property type="match status" value="1"/>
</dbReference>
<proteinExistence type="predicted"/>
<feature type="domain" description="Fido" evidence="1">
    <location>
        <begin position="99"/>
        <end position="255"/>
    </location>
</feature>
<dbReference type="PROSITE" id="PS51459">
    <property type="entry name" value="FIDO"/>
    <property type="match status" value="1"/>
</dbReference>
<dbReference type="EMBL" id="JAASQJ010000005">
    <property type="protein sequence ID" value="NIJ55447.1"/>
    <property type="molecule type" value="Genomic_DNA"/>
</dbReference>
<evidence type="ECO:0000313" key="3">
    <source>
        <dbReference type="Proteomes" id="UP001179181"/>
    </source>
</evidence>
<dbReference type="InterPro" id="IPR040198">
    <property type="entry name" value="Fido_containing"/>
</dbReference>
<evidence type="ECO:0000259" key="1">
    <source>
        <dbReference type="PROSITE" id="PS51459"/>
    </source>
</evidence>
<gene>
    <name evidence="2" type="ORF">FHS68_004636</name>
</gene>
<dbReference type="Proteomes" id="UP001179181">
    <property type="component" value="Unassembled WGS sequence"/>
</dbReference>
<dbReference type="PANTHER" id="PTHR13504:SF38">
    <property type="entry name" value="FIDO DOMAIN-CONTAINING PROTEIN"/>
    <property type="match status" value="1"/>
</dbReference>
<organism evidence="2 3">
    <name type="scientific">Dyadobacter arcticus</name>
    <dbReference type="NCBI Taxonomy" id="1078754"/>
    <lineage>
        <taxon>Bacteria</taxon>
        <taxon>Pseudomonadati</taxon>
        <taxon>Bacteroidota</taxon>
        <taxon>Cytophagia</taxon>
        <taxon>Cytophagales</taxon>
        <taxon>Spirosomataceae</taxon>
        <taxon>Dyadobacter</taxon>
    </lineage>
</organism>
<dbReference type="InterPro" id="IPR036597">
    <property type="entry name" value="Fido-like_dom_sf"/>
</dbReference>
<name>A0ABX0UR60_9BACT</name>
<evidence type="ECO:0000313" key="2">
    <source>
        <dbReference type="EMBL" id="NIJ55447.1"/>
    </source>
</evidence>
<dbReference type="SUPFAM" id="SSF140931">
    <property type="entry name" value="Fic-like"/>
    <property type="match status" value="1"/>
</dbReference>